<evidence type="ECO:0000256" key="2">
    <source>
        <dbReference type="ARBA" id="ARBA00022490"/>
    </source>
</evidence>
<dbReference type="Proteomes" id="UP000054408">
    <property type="component" value="Unassembled WGS sequence"/>
</dbReference>
<dbReference type="Pfam" id="PF00373">
    <property type="entry name" value="FERM_M"/>
    <property type="match status" value="1"/>
</dbReference>
<evidence type="ECO:0000259" key="4">
    <source>
        <dbReference type="PROSITE" id="PS50057"/>
    </source>
</evidence>
<dbReference type="Pfam" id="PF01608">
    <property type="entry name" value="I_LWEQ"/>
    <property type="match status" value="1"/>
</dbReference>
<dbReference type="InterPro" id="IPR014352">
    <property type="entry name" value="FERM/acyl-CoA-bd_prot_sf"/>
</dbReference>
<dbReference type="STRING" id="461836.A0A0L0D3K3"/>
<dbReference type="InterPro" id="IPR000299">
    <property type="entry name" value="FERM_domain"/>
</dbReference>
<keyword evidence="2" id="KW-0963">Cytoplasm</keyword>
<dbReference type="Pfam" id="PF21865">
    <property type="entry name" value="TLN1-like_RS"/>
    <property type="match status" value="1"/>
</dbReference>
<dbReference type="OrthoDB" id="6108017at2759"/>
<dbReference type="SUPFAM" id="SSF109885">
    <property type="entry name" value="I/LWEQ domain"/>
    <property type="match status" value="1"/>
</dbReference>
<dbReference type="GeneID" id="25562922"/>
<dbReference type="EMBL" id="GL349444">
    <property type="protein sequence ID" value="KNC46879.1"/>
    <property type="molecule type" value="Genomic_DNA"/>
</dbReference>
<dbReference type="PANTHER" id="PTHR19981:SF1">
    <property type="entry name" value="RHEA, ISOFORM B"/>
    <property type="match status" value="1"/>
</dbReference>
<keyword evidence="6" id="KW-1185">Reference proteome</keyword>
<dbReference type="InterPro" id="IPR019749">
    <property type="entry name" value="Band_41_domain"/>
</dbReference>
<dbReference type="InterPro" id="IPR054060">
    <property type="entry name" value="TLN1-like_RS"/>
</dbReference>
<dbReference type="Gene3D" id="1.20.1420.10">
    <property type="entry name" value="Talin, central domain"/>
    <property type="match status" value="3"/>
</dbReference>
<dbReference type="Gene3D" id="1.20.80.10">
    <property type="match status" value="1"/>
</dbReference>
<dbReference type="PROSITE" id="PS50057">
    <property type="entry name" value="FERM_3"/>
    <property type="match status" value="1"/>
</dbReference>
<dbReference type="eggNOG" id="KOG4261">
    <property type="taxonomic scope" value="Eukaryota"/>
</dbReference>
<dbReference type="InterPro" id="IPR035964">
    <property type="entry name" value="I/LWEQ_dom_sf"/>
</dbReference>
<dbReference type="GO" id="GO:0098609">
    <property type="term" value="P:cell-cell adhesion"/>
    <property type="evidence" value="ECO:0007669"/>
    <property type="project" value="TreeGrafter"/>
</dbReference>
<dbReference type="GO" id="GO:0030036">
    <property type="term" value="P:actin cytoskeleton organization"/>
    <property type="evidence" value="ECO:0007669"/>
    <property type="project" value="TreeGrafter"/>
</dbReference>
<gene>
    <name evidence="5" type="ORF">AMSG_03310</name>
</gene>
<proteinExistence type="predicted"/>
<dbReference type="GO" id="GO:0005886">
    <property type="term" value="C:plasma membrane"/>
    <property type="evidence" value="ECO:0007669"/>
    <property type="project" value="TreeGrafter"/>
</dbReference>
<sequence length="2616" mass="268022">MLAPVRAPQSRIAGSGNVRTVGYNGELAQKQFELEGHVTFTDMDLRVELYKRNPLGVEELVLGRVVRGVNPAMTVRELCHRVNDELNHGSADSTPEQGWGLFIPWDAQASLINTGAAPSSSLVDVEFKSQYLELHHDLHRYNLTGGMRLHYKQRRRTIRVLVFDAVKRVLIDEAWNVQKISEAVATAAGVRNVAEYSLKLRDDPEEPEAGWLNVNLTLHEQKVRLDPWEANNETHVPDPLIFKQKLFFPDGARGHVDEDLADPLQARLLYRQYRQMVSTRQMPVSEDEAVALAACILQIEEGDYTKSKEAHAALDGALATIVPPPHTEAKKIDDAVVKAYKALRGMSGVAAVRKYVELVRGSPTFGWAFFEMRERIVAGRRARNIPRLLAVGGKGIARVEPKAMRFLISNPWADLTEAYGAQVDSLPGLRIEFASEPLAPFQCVLGKQDEQYVHDLLRLIREYFAYFAAHVVVDTGEEMAPPVWDEVRRPTAASLIYPARPKGKQREPERKLVNMVISASDAPPASPAQVKSAMPGIVAAASAALPSTADAPLPQRAAAVDADFEDDDAREARLLAVADSNDALVDVTAAVNIGLANLVLAAGGGEPSLVDSSLLLAAAQSVADALGEMRGTVDKGAELASDPIDAAALGNAYNTVSSGALTMLGAAGAVLGPSGTIDTLALDSLLGAASNVSGALAAMLGAAGVGAPASRAGDSLLELTARMANVEAPAFAVSMDGKHFSELPVVTTHKLHAQAASLPKATARFYAQLQLLLPSIKVDAAAASLLAQARMMATMVESATVAVPIDENEPYAAGSTLRTTMQAVLAGLEALVTVPIVDDAVAEAASAIDASLSKILEHADEPATVRALVNGVGMRVASLCELASLEAGAFGMGGSYDSLLAASQDVADALAKLKGASRALSATDGSDEARESLECAVAGVQDARGAFVAERTQLEVMREVVALVENVQDKLAVTVARLTPVSASMEEGRAKEKSSRALADAQRTTDSLHRAMRVYAAAPAELASQDKFLQAARKAVDKSHRLATAAKTSEDEGAEAAGGALAESVDALEAGTQKASVVCWPIDLNYALELIRGALRRLAAESAAAAEGKLVRGSDVDDRDASALQRQDALVASVSAVPPVGEALVESALTKTAPEMSQVAKDVAAEIVHASDSASALAQVVEAAEDQHTLLEAAVAVCHEGAALISKAREARRRPNDATQEFILMHGNELLREALHKLELAMPGAGDCASGVEAMAAALEKINAEAVPSGLDDLLAVTQMLAGAMEVLSSGSSGAVPDAMLSGVPDSSDLVAHGDPTHGFKNDVVSAGRALCSAMGKLETAAASSPRDLALVARRVTSIGQLLTEVVTGAAASDEFKAAKADLLVPLEAVIEAVSSGLAAAGELAKSTEPNPRASGVLQSSEVPAAVKTLNKAIDSVVNPSKSTQAKEFKAAVSAILKALPGLEPAHLPPASQYPIHGLQEDLLHAADLLSLSLHKLSDVAATRPNSASKQAKATATLAARLVGKAAVAGATVQASGRSVQTNEAGRAGSKVETSESRKASNTTAYDELQDELKAVMKALASLLRAKPSSKKKFKGAYTKVVLAVRDLLVAAKEVYKSLADAEADKDALKSLGSKIKSAATKLAKAADANASAPDDSSVHKKFLSAAKSFASALKTYESATKSAALGAGLLGGGSLAGPSGAPGGDGGSLVDELLGGAAAVGNAVNTLIAASKLVSSDVTSAKAQSKMDKKLKSALEALGVLQQHARLITPGQKECADGAEAAVRVAQELGKAALEVGVSRPKAGAGRQYGTKAAALSGALSGVEAGLQALGEAAVSSADALVRAAAELAAALGNLPGKLRGAAEAAAQPALGARILRSGAGVAEAAMVLFESASEAGGDPKHAGRIRPVVAHALEAVRAVTAVVKAEEAAGEAGRAAEAQVEAALARLREGAAAPEAAAASLVDGLKYGDYQKAVKTRLLELVRGASEVMDAAQTAPETVTSAVLVVTEALPGVVAAVLGCMALTGEDEARQALLAAGEAMAAAIAQLATGASSVLMGSPTGLSAVSSGSQQLSEALTQVLGAAARGATGKRMLEGAVSAMSQTLGELETIKFLVGAQELPNEANAEFGELVGSLRSAASELVELVESSVGAEGSIELSAEERGAFAMEAAEAAAKVVELAELGAAALDEAVDQMALLNAAGNLACALKSLVVESGGLSGLQSAAAAFGGAVDAAAAADKRVQATIDQVCDKVMASAAAAEALQKSGKGGTGTGSSPSRAEVSAVESAAKGVLLFSQRLLFAAGRGKHAFLELAEEVPAALETLVKALSRALGGGERMGVPGADAVAEGGANLGPCLVEQLQAFGLSGDVMSEAAKGVSTGVTTVLTGLGRLKSVEAGLDPLVAFEHEMAQVTADINAMKSSLAELAQLAASVAGAKADAAHDAFVALVIKASQEIVSAGVVLVEVAIAAHKGAQAADHEDMVLAARAVAAATGELVAAARFFIQGEARVEALERAASSVADAIHELVEVVSGGAETEAFKRLRGAAAGVESSCKSLAAAATSFAKPAVRPTAASGAGGPGAVGSGATADSIKEMIRRRAEMEKLQRNLAKLKAP</sequence>
<feature type="region of interest" description="Disordered" evidence="3">
    <location>
        <begin position="1536"/>
        <end position="1565"/>
    </location>
</feature>
<dbReference type="SMART" id="SM00295">
    <property type="entry name" value="B41"/>
    <property type="match status" value="1"/>
</dbReference>
<protein>
    <recommendedName>
        <fullName evidence="4">FERM domain-containing protein</fullName>
    </recommendedName>
</protein>
<feature type="region of interest" description="Disordered" evidence="3">
    <location>
        <begin position="2571"/>
        <end position="2591"/>
    </location>
</feature>
<dbReference type="InterPro" id="IPR002558">
    <property type="entry name" value="ILWEQ_dom"/>
</dbReference>
<dbReference type="InterPro" id="IPR035963">
    <property type="entry name" value="FERM_2"/>
</dbReference>
<dbReference type="Gene3D" id="3.10.20.90">
    <property type="entry name" value="Phosphatidylinositol 3-kinase Catalytic Subunit, Chain A, domain 1"/>
    <property type="match status" value="1"/>
</dbReference>
<dbReference type="InterPro" id="IPR019748">
    <property type="entry name" value="FERM_central"/>
</dbReference>
<comment type="subcellular location">
    <subcellularLocation>
        <location evidence="1">Cytoplasm</location>
    </subcellularLocation>
</comment>
<organism evidence="5 6">
    <name type="scientific">Thecamonas trahens ATCC 50062</name>
    <dbReference type="NCBI Taxonomy" id="461836"/>
    <lineage>
        <taxon>Eukaryota</taxon>
        <taxon>Apusozoa</taxon>
        <taxon>Apusomonadida</taxon>
        <taxon>Apusomonadidae</taxon>
        <taxon>Thecamonas</taxon>
    </lineage>
</organism>
<accession>A0A0L0D3K3</accession>
<dbReference type="GO" id="GO:0003779">
    <property type="term" value="F:actin binding"/>
    <property type="evidence" value="ECO:0007669"/>
    <property type="project" value="InterPro"/>
</dbReference>
<dbReference type="RefSeq" id="XP_013760152.1">
    <property type="nucleotide sequence ID" value="XM_013904698.1"/>
</dbReference>
<evidence type="ECO:0000313" key="5">
    <source>
        <dbReference type="EMBL" id="KNC46879.1"/>
    </source>
</evidence>
<name>A0A0L0D3K3_THETB</name>
<dbReference type="Gene3D" id="1.20.1410.10">
    <property type="entry name" value="I/LWEQ domain"/>
    <property type="match status" value="1"/>
</dbReference>
<feature type="domain" description="FERM" evidence="4">
    <location>
        <begin position="156"/>
        <end position="471"/>
    </location>
</feature>
<dbReference type="GO" id="GO:0005737">
    <property type="term" value="C:cytoplasm"/>
    <property type="evidence" value="ECO:0007669"/>
    <property type="project" value="UniProtKB-SubCell"/>
</dbReference>
<evidence type="ECO:0000256" key="3">
    <source>
        <dbReference type="SAM" id="MobiDB-lite"/>
    </source>
</evidence>
<evidence type="ECO:0000256" key="1">
    <source>
        <dbReference type="ARBA" id="ARBA00004496"/>
    </source>
</evidence>
<dbReference type="CDD" id="cd14473">
    <property type="entry name" value="FERM_B-lobe"/>
    <property type="match status" value="1"/>
</dbReference>
<evidence type="ECO:0000313" key="6">
    <source>
        <dbReference type="Proteomes" id="UP000054408"/>
    </source>
</evidence>
<dbReference type="SUPFAM" id="SSF47031">
    <property type="entry name" value="Second domain of FERM"/>
    <property type="match status" value="1"/>
</dbReference>
<dbReference type="PANTHER" id="PTHR19981">
    <property type="entry name" value="TALIN"/>
    <property type="match status" value="1"/>
</dbReference>
<reference evidence="5 6" key="1">
    <citation type="submission" date="2010-05" db="EMBL/GenBank/DDBJ databases">
        <title>The Genome Sequence of Thecamonas trahens ATCC 50062.</title>
        <authorList>
            <consortium name="The Broad Institute Genome Sequencing Platform"/>
            <person name="Russ C."/>
            <person name="Cuomo C."/>
            <person name="Shea T."/>
            <person name="Young S.K."/>
            <person name="Zeng Q."/>
            <person name="Koehrsen M."/>
            <person name="Haas B."/>
            <person name="Borodovsky M."/>
            <person name="Guigo R."/>
            <person name="Alvarado L."/>
            <person name="Berlin A."/>
            <person name="Bochicchio J."/>
            <person name="Borenstein D."/>
            <person name="Chapman S."/>
            <person name="Chen Z."/>
            <person name="Freedman E."/>
            <person name="Gellesch M."/>
            <person name="Goldberg J."/>
            <person name="Griggs A."/>
            <person name="Gujja S."/>
            <person name="Heilman E."/>
            <person name="Heiman D."/>
            <person name="Hepburn T."/>
            <person name="Howarth C."/>
            <person name="Jen D."/>
            <person name="Larson L."/>
            <person name="Mehta T."/>
            <person name="Park D."/>
            <person name="Pearson M."/>
            <person name="Roberts A."/>
            <person name="Saif S."/>
            <person name="Shenoy N."/>
            <person name="Sisk P."/>
            <person name="Stolte C."/>
            <person name="Sykes S."/>
            <person name="Thomson T."/>
            <person name="Walk T."/>
            <person name="White J."/>
            <person name="Yandava C."/>
            <person name="Burger G."/>
            <person name="Gray M.W."/>
            <person name="Holland P.W.H."/>
            <person name="King N."/>
            <person name="Lang F.B.F."/>
            <person name="Roger A.J."/>
            <person name="Ruiz-Trillo I."/>
            <person name="Lander E."/>
            <person name="Nusbaum C."/>
        </authorList>
    </citation>
    <scope>NUCLEOTIDE SEQUENCE [LARGE SCALE GENOMIC DNA]</scope>
    <source>
        <strain evidence="5 6">ATCC 50062</strain>
    </source>
</reference>